<dbReference type="AlphaFoldDB" id="A0A8J7K3W7"/>
<dbReference type="RefSeq" id="WP_193923834.1">
    <property type="nucleotide sequence ID" value="NZ_JADEWL010000111.1"/>
</dbReference>
<reference evidence="1" key="1">
    <citation type="submission" date="2020-10" db="EMBL/GenBank/DDBJ databases">
        <authorList>
            <person name="Castelo-Branco R."/>
            <person name="Eusebio N."/>
            <person name="Adriana R."/>
            <person name="Vieira A."/>
            <person name="Brugerolle De Fraissinette N."/>
            <person name="Rezende De Castro R."/>
            <person name="Schneider M.P."/>
            <person name="Vasconcelos V."/>
            <person name="Leao P.N."/>
        </authorList>
    </citation>
    <scope>NUCLEOTIDE SEQUENCE</scope>
    <source>
        <strain evidence="1">LEGE 06105</strain>
    </source>
</reference>
<gene>
    <name evidence="1" type="ORF">IQ247_23855</name>
</gene>
<evidence type="ECO:0000313" key="2">
    <source>
        <dbReference type="Proteomes" id="UP000620559"/>
    </source>
</evidence>
<organism evidence="1 2">
    <name type="scientific">Plectonema cf. radiosum LEGE 06105</name>
    <dbReference type="NCBI Taxonomy" id="945769"/>
    <lineage>
        <taxon>Bacteria</taxon>
        <taxon>Bacillati</taxon>
        <taxon>Cyanobacteriota</taxon>
        <taxon>Cyanophyceae</taxon>
        <taxon>Oscillatoriophycideae</taxon>
        <taxon>Oscillatoriales</taxon>
        <taxon>Microcoleaceae</taxon>
        <taxon>Plectonema</taxon>
    </lineage>
</organism>
<sequence length="52" mass="5564">MYLIGGAFIGYVAAPTDFFWELIGSYVCAVACKIGGVTISNGIGWVASKWRC</sequence>
<accession>A0A8J7K3W7</accession>
<keyword evidence="2" id="KW-1185">Reference proteome</keyword>
<name>A0A8J7K3W7_9CYAN</name>
<proteinExistence type="predicted"/>
<dbReference type="Proteomes" id="UP000620559">
    <property type="component" value="Unassembled WGS sequence"/>
</dbReference>
<dbReference type="EMBL" id="JADEWL010000111">
    <property type="protein sequence ID" value="MBE9215662.1"/>
    <property type="molecule type" value="Genomic_DNA"/>
</dbReference>
<evidence type="ECO:0000313" key="1">
    <source>
        <dbReference type="EMBL" id="MBE9215662.1"/>
    </source>
</evidence>
<protein>
    <submittedName>
        <fullName evidence="1">Uncharacterized protein</fullName>
    </submittedName>
</protein>
<comment type="caution">
    <text evidence="1">The sequence shown here is derived from an EMBL/GenBank/DDBJ whole genome shotgun (WGS) entry which is preliminary data.</text>
</comment>